<dbReference type="EMBL" id="HACA01028211">
    <property type="protein sequence ID" value="CDW45572.1"/>
    <property type="molecule type" value="Transcribed_RNA"/>
</dbReference>
<accession>A0A0K2V5Z0</accession>
<reference evidence="1" key="1">
    <citation type="submission" date="2014-05" db="EMBL/GenBank/DDBJ databases">
        <authorList>
            <person name="Chronopoulou M."/>
        </authorList>
    </citation>
    <scope>NUCLEOTIDE SEQUENCE</scope>
    <source>
        <tissue evidence="1">Whole organism</tissue>
    </source>
</reference>
<sequence length="59" mass="6925">MNRYMKCFGEGGFVDSKNPLNSHHLSKRILKFGLTRVNFLSVCIFRQRRTSLEYTSIIN</sequence>
<organism evidence="1">
    <name type="scientific">Lepeophtheirus salmonis</name>
    <name type="common">Salmon louse</name>
    <name type="synonym">Caligus salmonis</name>
    <dbReference type="NCBI Taxonomy" id="72036"/>
    <lineage>
        <taxon>Eukaryota</taxon>
        <taxon>Metazoa</taxon>
        <taxon>Ecdysozoa</taxon>
        <taxon>Arthropoda</taxon>
        <taxon>Crustacea</taxon>
        <taxon>Multicrustacea</taxon>
        <taxon>Hexanauplia</taxon>
        <taxon>Copepoda</taxon>
        <taxon>Siphonostomatoida</taxon>
        <taxon>Caligidae</taxon>
        <taxon>Lepeophtheirus</taxon>
    </lineage>
</organism>
<proteinExistence type="predicted"/>
<evidence type="ECO:0000313" key="1">
    <source>
        <dbReference type="EMBL" id="CDW45572.1"/>
    </source>
</evidence>
<protein>
    <submittedName>
        <fullName evidence="1">Uncharacterized protein</fullName>
    </submittedName>
</protein>
<dbReference type="AlphaFoldDB" id="A0A0K2V5Z0"/>
<name>A0A0K2V5Z0_LEPSM</name>